<dbReference type="GO" id="GO:0012505">
    <property type="term" value="C:endomembrane system"/>
    <property type="evidence" value="ECO:0007669"/>
    <property type="project" value="UniProtKB-SubCell"/>
</dbReference>
<evidence type="ECO:0000256" key="4">
    <source>
        <dbReference type="ARBA" id="ARBA00022989"/>
    </source>
</evidence>
<dbReference type="InterPro" id="IPR010227">
    <property type="entry name" value="NADH_Q_OxRdtase_chainM/4"/>
</dbReference>
<feature type="transmembrane region" description="Helical" evidence="7">
    <location>
        <begin position="208"/>
        <end position="230"/>
    </location>
</feature>
<feature type="transmembrane region" description="Helical" evidence="7">
    <location>
        <begin position="327"/>
        <end position="349"/>
    </location>
</feature>
<keyword evidence="4 7" id="KW-1133">Transmembrane helix</keyword>
<keyword evidence="3 6" id="KW-0812">Transmembrane</keyword>
<reference evidence="9 10" key="1">
    <citation type="submission" date="2019-03" db="EMBL/GenBank/DDBJ databases">
        <title>Genomic Encyclopedia of Archaeal and Bacterial Type Strains, Phase II (KMG-II): from individual species to whole genera.</title>
        <authorList>
            <person name="Goeker M."/>
        </authorList>
    </citation>
    <scope>NUCLEOTIDE SEQUENCE [LARGE SCALE GENOMIC DNA]</scope>
    <source>
        <strain evidence="9 10">DSM 24425</strain>
    </source>
</reference>
<comment type="similarity">
    <text evidence="2">Belongs to the complex I subunit 4 family.</text>
</comment>
<dbReference type="Pfam" id="PF00361">
    <property type="entry name" value="Proton_antipo_M"/>
    <property type="match status" value="1"/>
</dbReference>
<dbReference type="GO" id="GO:0048039">
    <property type="term" value="F:ubiquinone binding"/>
    <property type="evidence" value="ECO:0007669"/>
    <property type="project" value="TreeGrafter"/>
</dbReference>
<dbReference type="PRINTS" id="PR01437">
    <property type="entry name" value="NUOXDRDTASE4"/>
</dbReference>
<dbReference type="OrthoDB" id="9807568at2"/>
<feature type="transmembrane region" description="Helical" evidence="7">
    <location>
        <begin position="242"/>
        <end position="265"/>
    </location>
</feature>
<feature type="transmembrane region" description="Helical" evidence="7">
    <location>
        <begin position="447"/>
        <end position="471"/>
    </location>
</feature>
<dbReference type="AlphaFoldDB" id="A0A4R1GFD0"/>
<evidence type="ECO:0000256" key="6">
    <source>
        <dbReference type="RuleBase" id="RU000320"/>
    </source>
</evidence>
<accession>A0A4R1GFD0</accession>
<feature type="transmembrane region" description="Helical" evidence="7">
    <location>
        <begin position="403"/>
        <end position="426"/>
    </location>
</feature>
<dbReference type="NCBIfam" id="TIGR01972">
    <property type="entry name" value="NDH_I_M"/>
    <property type="match status" value="1"/>
</dbReference>
<dbReference type="RefSeq" id="WP_132526106.1">
    <property type="nucleotide sequence ID" value="NZ_SMFV01000002.1"/>
</dbReference>
<feature type="transmembrane region" description="Helical" evidence="7">
    <location>
        <begin position="271"/>
        <end position="293"/>
    </location>
</feature>
<feature type="transmembrane region" description="Helical" evidence="7">
    <location>
        <begin position="79"/>
        <end position="99"/>
    </location>
</feature>
<feature type="transmembrane region" description="Helical" evidence="7">
    <location>
        <begin position="106"/>
        <end position="125"/>
    </location>
</feature>
<feature type="transmembrane region" description="Helical" evidence="7">
    <location>
        <begin position="370"/>
        <end position="391"/>
    </location>
</feature>
<feature type="transmembrane region" description="Helical" evidence="7">
    <location>
        <begin position="300"/>
        <end position="321"/>
    </location>
</feature>
<name>A0A4R1GFD0_9BACT</name>
<evidence type="ECO:0000256" key="3">
    <source>
        <dbReference type="ARBA" id="ARBA00022692"/>
    </source>
</evidence>
<evidence type="ECO:0000313" key="10">
    <source>
        <dbReference type="Proteomes" id="UP000295777"/>
    </source>
</evidence>
<dbReference type="GO" id="GO:0016020">
    <property type="term" value="C:membrane"/>
    <property type="evidence" value="ECO:0007669"/>
    <property type="project" value="UniProtKB-SubCell"/>
</dbReference>
<sequence>MLSAILLIPLLGALLVAFCRNEERVKWIALFFTGVELLLTLYVMFNFDPSRSGFQFVDYGSWVPDISVMYKVGVDGLSLVMLFMTTLITFIAVPSAWNYIKERKKLFYALLLLLETAMVGVFISLDLLLFYIFWEAMLIPMALIIGIWGGERRIYSALKFFIYTFAGSIFLLVGMVVLVILYGSTTGNYTFDITELTKLKLPLEVQKWLFWAFFIAFAVKVPVWPFHTWLPDAHVEAPTPGSVILAGVLLKMGTYGFLRFSLPLFPDAFKLYAPVVFVLGVIAIIYTALVALVQEDVKKIVAYSSVSHMGFVMIGMFSLNVQGIEGAIFQMLNHGLVSAALFFVVGVIYERLHTRNITQMGGLSEFAPKLATLAMVFTMASVGLPGTSSFIGEFLTILGGFKAAKWAGILMALGVIFGAAYMLYMYRNVFFLKPKVSKFSDLDLRELATLAFIAVLVVWWGFFPEVIMGFFHSYVSEILKVAGV</sequence>
<evidence type="ECO:0000313" key="9">
    <source>
        <dbReference type="EMBL" id="TCK05415.1"/>
    </source>
</evidence>
<organism evidence="9 10">
    <name type="scientific">Phorcysia thermohydrogeniphila</name>
    <dbReference type="NCBI Taxonomy" id="936138"/>
    <lineage>
        <taxon>Bacteria</taxon>
        <taxon>Pseudomonadati</taxon>
        <taxon>Aquificota</taxon>
        <taxon>Aquificia</taxon>
        <taxon>Desulfurobacteriales</taxon>
        <taxon>Desulfurobacteriaceae</taxon>
        <taxon>Phorcysia</taxon>
    </lineage>
</organism>
<feature type="transmembrane region" description="Helical" evidence="7">
    <location>
        <begin position="29"/>
        <end position="47"/>
    </location>
</feature>
<gene>
    <name evidence="9" type="ORF">CLV27_0843</name>
</gene>
<keyword evidence="10" id="KW-1185">Reference proteome</keyword>
<dbReference type="InterPro" id="IPR003918">
    <property type="entry name" value="NADH_UbQ_OxRdtase"/>
</dbReference>
<comment type="caution">
    <text evidence="9">The sequence shown here is derived from an EMBL/GenBank/DDBJ whole genome shotgun (WGS) entry which is preliminary data.</text>
</comment>
<dbReference type="GO" id="GO:0015990">
    <property type="term" value="P:electron transport coupled proton transport"/>
    <property type="evidence" value="ECO:0007669"/>
    <property type="project" value="TreeGrafter"/>
</dbReference>
<comment type="subcellular location">
    <subcellularLocation>
        <location evidence="1">Endomembrane system</location>
        <topology evidence="1">Multi-pass membrane protein</topology>
    </subcellularLocation>
    <subcellularLocation>
        <location evidence="6">Membrane</location>
        <topology evidence="6">Multi-pass membrane protein</topology>
    </subcellularLocation>
</comment>
<feature type="transmembrane region" description="Helical" evidence="7">
    <location>
        <begin position="160"/>
        <end position="182"/>
    </location>
</feature>
<evidence type="ECO:0000256" key="1">
    <source>
        <dbReference type="ARBA" id="ARBA00004127"/>
    </source>
</evidence>
<dbReference type="PANTHER" id="PTHR43507">
    <property type="entry name" value="NADH-UBIQUINONE OXIDOREDUCTASE CHAIN 4"/>
    <property type="match status" value="1"/>
</dbReference>
<evidence type="ECO:0000259" key="8">
    <source>
        <dbReference type="Pfam" id="PF00361"/>
    </source>
</evidence>
<dbReference type="Proteomes" id="UP000295777">
    <property type="component" value="Unassembled WGS sequence"/>
</dbReference>
<feature type="transmembrane region" description="Helical" evidence="7">
    <location>
        <begin position="131"/>
        <end position="148"/>
    </location>
</feature>
<keyword evidence="5 7" id="KW-0472">Membrane</keyword>
<dbReference type="PANTHER" id="PTHR43507:SF1">
    <property type="entry name" value="NADH-UBIQUINONE OXIDOREDUCTASE CHAIN 4"/>
    <property type="match status" value="1"/>
</dbReference>
<dbReference type="NCBIfam" id="NF004499">
    <property type="entry name" value="PRK05846.1-3"/>
    <property type="match status" value="1"/>
</dbReference>
<evidence type="ECO:0000256" key="2">
    <source>
        <dbReference type="ARBA" id="ARBA00009025"/>
    </source>
</evidence>
<proteinExistence type="inferred from homology"/>
<dbReference type="GO" id="GO:0008137">
    <property type="term" value="F:NADH dehydrogenase (ubiquinone) activity"/>
    <property type="evidence" value="ECO:0007669"/>
    <property type="project" value="InterPro"/>
</dbReference>
<dbReference type="GO" id="GO:0042773">
    <property type="term" value="P:ATP synthesis coupled electron transport"/>
    <property type="evidence" value="ECO:0007669"/>
    <property type="project" value="InterPro"/>
</dbReference>
<protein>
    <submittedName>
        <fullName evidence="9">NADH-quinone oxidoreductase subunit M</fullName>
    </submittedName>
</protein>
<dbReference type="GO" id="GO:0003954">
    <property type="term" value="F:NADH dehydrogenase activity"/>
    <property type="evidence" value="ECO:0007669"/>
    <property type="project" value="TreeGrafter"/>
</dbReference>
<evidence type="ECO:0000256" key="5">
    <source>
        <dbReference type="ARBA" id="ARBA00023136"/>
    </source>
</evidence>
<dbReference type="EMBL" id="SMFV01000002">
    <property type="protein sequence ID" value="TCK05415.1"/>
    <property type="molecule type" value="Genomic_DNA"/>
</dbReference>
<evidence type="ECO:0000256" key="7">
    <source>
        <dbReference type="SAM" id="Phobius"/>
    </source>
</evidence>
<dbReference type="InterPro" id="IPR001750">
    <property type="entry name" value="ND/Mrp_TM"/>
</dbReference>
<feature type="domain" description="NADH:quinone oxidoreductase/Mrp antiporter transmembrane" evidence="8">
    <location>
        <begin position="124"/>
        <end position="413"/>
    </location>
</feature>